<dbReference type="EMBL" id="CM043022">
    <property type="protein sequence ID" value="KAI4456254.1"/>
    <property type="molecule type" value="Genomic_DNA"/>
</dbReference>
<evidence type="ECO:0000313" key="1">
    <source>
        <dbReference type="EMBL" id="KAI4456254.1"/>
    </source>
</evidence>
<gene>
    <name evidence="1" type="ORF">MML48_8g00005593</name>
</gene>
<evidence type="ECO:0000313" key="2">
    <source>
        <dbReference type="Proteomes" id="UP001056778"/>
    </source>
</evidence>
<dbReference type="Proteomes" id="UP001056778">
    <property type="component" value="Chromosome 8"/>
</dbReference>
<name>A0ACB9SLP3_HOLOL</name>
<organism evidence="1 2">
    <name type="scientific">Holotrichia oblita</name>
    <name type="common">Chafer beetle</name>
    <dbReference type="NCBI Taxonomy" id="644536"/>
    <lineage>
        <taxon>Eukaryota</taxon>
        <taxon>Metazoa</taxon>
        <taxon>Ecdysozoa</taxon>
        <taxon>Arthropoda</taxon>
        <taxon>Hexapoda</taxon>
        <taxon>Insecta</taxon>
        <taxon>Pterygota</taxon>
        <taxon>Neoptera</taxon>
        <taxon>Endopterygota</taxon>
        <taxon>Coleoptera</taxon>
        <taxon>Polyphaga</taxon>
        <taxon>Scarabaeiformia</taxon>
        <taxon>Scarabaeidae</taxon>
        <taxon>Melolonthinae</taxon>
        <taxon>Holotrichia</taxon>
    </lineage>
</organism>
<protein>
    <submittedName>
        <fullName evidence="1">Porphobilinogen deaminase</fullName>
    </submittedName>
</protein>
<keyword evidence="2" id="KW-1185">Reference proteome</keyword>
<accession>A0ACB9SLP3</accession>
<reference evidence="1" key="1">
    <citation type="submission" date="2022-04" db="EMBL/GenBank/DDBJ databases">
        <title>Chromosome-scale genome assembly of Holotrichia oblita Faldermann.</title>
        <authorList>
            <person name="Rongchong L."/>
        </authorList>
    </citation>
    <scope>NUCLEOTIDE SEQUENCE</scope>
    <source>
        <strain evidence="1">81SQS9</strain>
    </source>
</reference>
<comment type="caution">
    <text evidence="1">The sequence shown here is derived from an EMBL/GenBank/DDBJ whole genome shotgun (WGS) entry which is preliminary data.</text>
</comment>
<sequence length="465" mass="51849">MSESNNGVIRVGSRKSELALIQTNHVIKLLKNIYPEKKFEIITMNTMGDKVLDIALPKIGEKSLFTKELEAALATGGVDFVVHSLKDLPTCLPENMAIGVVLEREDPRDALVLHEEYKSYSLESLPKNSTIGTSSLRRAAQLHRYYPHLQVENIRGNLNTRLKKLDDLNKYQAIVLATAGLQRMGWHNRISKIIDEEELLYAVGQGAIAVECREKDEKLINILKPLYDIQTAIQIVAERTFLKTLGGGCSAPVAVKTNLLNVKGVKHKLQMTGAVWSLDGKDELKEMNECELEIIMNKCSVCPYKNCSSNGNNCTDNDIECIQTCSKQNNKVTIENEAEETSQPPNKKIKVDDETCPINLPIGADFMGKCPYLESKELDGDPVINVNINEANKCPFRQHGSIIFETEVKTDKNNQDLFCGLVPHPDVSLDVFVEAEKLGRDLANRLIENGAKDIMTKAQNIIKNC</sequence>
<proteinExistence type="predicted"/>